<keyword evidence="4" id="KW-1185">Reference proteome</keyword>
<sequence>MSTIEIEHLLVDSDEKTRQIHHLESVVKELQDRLTEVTNQLAEHERRTKNETQSLKDEILILREMSAEDRQRIEQEAREERNRIETQAREERNRIERGCAVLEGMTIMIARPIRNSEPVQTVPSLHYACHVLCRSGLIWRRMSTKPSGTQGRESAMISREWSLGRAPPRSGHESIHGVEGASDETVRSEQMAKVAAEEEGNILSRVELTERSSTHSAGESPHAVKGTGNAPCTGNDGSGALRGGRKVEFLSRGDGGGDIGAVGDETKYERHQRTEDEVAQTPSRIEVVASTFRGEEVKGRAKDVERRRGRLAGARNSDG</sequence>
<gene>
    <name evidence="3" type="ORF">DFP72DRAFT_1048578</name>
</gene>
<accession>A0A8H6HNM6</accession>
<reference evidence="3 4" key="1">
    <citation type="submission" date="2020-07" db="EMBL/GenBank/DDBJ databases">
        <title>Comparative genomics of pyrophilous fungi reveals a link between fire events and developmental genes.</title>
        <authorList>
            <consortium name="DOE Joint Genome Institute"/>
            <person name="Steindorff A.S."/>
            <person name="Carver A."/>
            <person name="Calhoun S."/>
            <person name="Stillman K."/>
            <person name="Liu H."/>
            <person name="Lipzen A."/>
            <person name="Pangilinan J."/>
            <person name="Labutti K."/>
            <person name="Bruns T.D."/>
            <person name="Grigoriev I.V."/>
        </authorList>
    </citation>
    <scope>NUCLEOTIDE SEQUENCE [LARGE SCALE GENOMIC DNA]</scope>
    <source>
        <strain evidence="3 4">CBS 144469</strain>
    </source>
</reference>
<name>A0A8H6HNM6_9AGAR</name>
<evidence type="ECO:0000313" key="4">
    <source>
        <dbReference type="Proteomes" id="UP000521943"/>
    </source>
</evidence>
<proteinExistence type="predicted"/>
<feature type="coiled-coil region" evidence="1">
    <location>
        <begin position="13"/>
        <end position="94"/>
    </location>
</feature>
<protein>
    <submittedName>
        <fullName evidence="3">Uncharacterized protein</fullName>
    </submittedName>
</protein>
<evidence type="ECO:0000256" key="2">
    <source>
        <dbReference type="SAM" id="MobiDB-lite"/>
    </source>
</evidence>
<dbReference type="AlphaFoldDB" id="A0A8H6HNM6"/>
<feature type="region of interest" description="Disordered" evidence="2">
    <location>
        <begin position="163"/>
        <end position="187"/>
    </location>
</feature>
<organism evidence="3 4">
    <name type="scientific">Ephemerocybe angulata</name>
    <dbReference type="NCBI Taxonomy" id="980116"/>
    <lineage>
        <taxon>Eukaryota</taxon>
        <taxon>Fungi</taxon>
        <taxon>Dikarya</taxon>
        <taxon>Basidiomycota</taxon>
        <taxon>Agaricomycotina</taxon>
        <taxon>Agaricomycetes</taxon>
        <taxon>Agaricomycetidae</taxon>
        <taxon>Agaricales</taxon>
        <taxon>Agaricineae</taxon>
        <taxon>Psathyrellaceae</taxon>
        <taxon>Ephemerocybe</taxon>
    </lineage>
</organism>
<evidence type="ECO:0000313" key="3">
    <source>
        <dbReference type="EMBL" id="KAF6749815.1"/>
    </source>
</evidence>
<dbReference type="EMBL" id="JACGCI010000060">
    <property type="protein sequence ID" value="KAF6749815.1"/>
    <property type="molecule type" value="Genomic_DNA"/>
</dbReference>
<comment type="caution">
    <text evidence="3">The sequence shown here is derived from an EMBL/GenBank/DDBJ whole genome shotgun (WGS) entry which is preliminary data.</text>
</comment>
<feature type="region of interest" description="Disordered" evidence="2">
    <location>
        <begin position="210"/>
        <end position="281"/>
    </location>
</feature>
<feature type="compositionally biased region" description="Basic and acidic residues" evidence="2">
    <location>
        <begin position="264"/>
        <end position="276"/>
    </location>
</feature>
<keyword evidence="1" id="KW-0175">Coiled coil</keyword>
<feature type="region of interest" description="Disordered" evidence="2">
    <location>
        <begin position="298"/>
        <end position="319"/>
    </location>
</feature>
<dbReference type="Proteomes" id="UP000521943">
    <property type="component" value="Unassembled WGS sequence"/>
</dbReference>
<evidence type="ECO:0000256" key="1">
    <source>
        <dbReference type="SAM" id="Coils"/>
    </source>
</evidence>
<dbReference type="OrthoDB" id="3101061at2759"/>